<feature type="coiled-coil region" evidence="9">
    <location>
        <begin position="259"/>
        <end position="308"/>
    </location>
</feature>
<proteinExistence type="inferred from homology"/>
<evidence type="ECO:0000256" key="6">
    <source>
        <dbReference type="ARBA" id="ARBA00022692"/>
    </source>
</evidence>
<evidence type="ECO:0000259" key="12">
    <source>
        <dbReference type="Pfam" id="PF25994"/>
    </source>
</evidence>
<dbReference type="PANTHER" id="PTHR30386:SF26">
    <property type="entry name" value="TRANSPORT PROTEIN COMB"/>
    <property type="match status" value="1"/>
</dbReference>
<feature type="domain" description="AprE-like beta-barrel" evidence="13">
    <location>
        <begin position="350"/>
        <end position="439"/>
    </location>
</feature>
<dbReference type="SUPFAM" id="SSF111369">
    <property type="entry name" value="HlyD-like secretion proteins"/>
    <property type="match status" value="1"/>
</dbReference>
<dbReference type="InterPro" id="IPR050739">
    <property type="entry name" value="MFP"/>
</dbReference>
<keyword evidence="4" id="KW-1003">Cell membrane</keyword>
<feature type="transmembrane region" description="Helical" evidence="11">
    <location>
        <begin position="51"/>
        <end position="67"/>
    </location>
</feature>
<evidence type="ECO:0000256" key="7">
    <source>
        <dbReference type="ARBA" id="ARBA00022989"/>
    </source>
</evidence>
<keyword evidence="8 11" id="KW-0472">Membrane</keyword>
<feature type="domain" description="AprE-like long alpha-helical hairpin" evidence="12">
    <location>
        <begin position="126"/>
        <end position="308"/>
    </location>
</feature>
<dbReference type="InterPro" id="IPR058982">
    <property type="entry name" value="Beta-barrel_AprE"/>
</dbReference>
<keyword evidence="3" id="KW-0813">Transport</keyword>
<evidence type="ECO:0000256" key="5">
    <source>
        <dbReference type="ARBA" id="ARBA00022519"/>
    </source>
</evidence>
<dbReference type="EMBL" id="CP147920">
    <property type="protein sequence ID" value="XAU14015.1"/>
    <property type="molecule type" value="Genomic_DNA"/>
</dbReference>
<dbReference type="Gene3D" id="2.40.30.170">
    <property type="match status" value="1"/>
</dbReference>
<dbReference type="PRINTS" id="PR01490">
    <property type="entry name" value="RTXTOXIND"/>
</dbReference>
<comment type="similarity">
    <text evidence="2">Belongs to the membrane fusion protein (MFP) (TC 8.A.1) family.</text>
</comment>
<feature type="region of interest" description="Disordered" evidence="10">
    <location>
        <begin position="1"/>
        <end position="24"/>
    </location>
</feature>
<dbReference type="Pfam" id="PF25994">
    <property type="entry name" value="HH_AprE"/>
    <property type="match status" value="1"/>
</dbReference>
<organism evidence="14 15">
    <name type="scientific">Sulfurimonas diazotrophicus</name>
    <dbReference type="NCBI Taxonomy" id="3131939"/>
    <lineage>
        <taxon>Bacteria</taxon>
        <taxon>Pseudomonadati</taxon>
        <taxon>Campylobacterota</taxon>
        <taxon>Epsilonproteobacteria</taxon>
        <taxon>Campylobacterales</taxon>
        <taxon>Sulfurimonadaceae</taxon>
        <taxon>Sulfurimonas</taxon>
    </lineage>
</organism>
<evidence type="ECO:0000259" key="13">
    <source>
        <dbReference type="Pfam" id="PF26002"/>
    </source>
</evidence>
<keyword evidence="9" id="KW-0175">Coiled coil</keyword>
<keyword evidence="15" id="KW-1185">Reference proteome</keyword>
<evidence type="ECO:0000256" key="4">
    <source>
        <dbReference type="ARBA" id="ARBA00022475"/>
    </source>
</evidence>
<evidence type="ECO:0000313" key="14">
    <source>
        <dbReference type="EMBL" id="XAU14015.1"/>
    </source>
</evidence>
<evidence type="ECO:0000256" key="2">
    <source>
        <dbReference type="ARBA" id="ARBA00009477"/>
    </source>
</evidence>
<evidence type="ECO:0000256" key="10">
    <source>
        <dbReference type="SAM" id="MobiDB-lite"/>
    </source>
</evidence>
<feature type="compositionally biased region" description="Basic and acidic residues" evidence="10">
    <location>
        <begin position="14"/>
        <end position="24"/>
    </location>
</feature>
<evidence type="ECO:0000256" key="1">
    <source>
        <dbReference type="ARBA" id="ARBA00004377"/>
    </source>
</evidence>
<evidence type="ECO:0000256" key="9">
    <source>
        <dbReference type="SAM" id="Coils"/>
    </source>
</evidence>
<dbReference type="Pfam" id="PF26002">
    <property type="entry name" value="Beta-barrel_AprE"/>
    <property type="match status" value="1"/>
</dbReference>
<keyword evidence="7 11" id="KW-1133">Transmembrane helix</keyword>
<feature type="coiled-coil region" evidence="9">
    <location>
        <begin position="193"/>
        <end position="220"/>
    </location>
</feature>
<dbReference type="InterPro" id="IPR058781">
    <property type="entry name" value="HH_AprE-like"/>
</dbReference>
<protein>
    <submittedName>
        <fullName evidence="14">HlyD family type I secretion periplasmic adaptor subunit</fullName>
    </submittedName>
</protein>
<dbReference type="PANTHER" id="PTHR30386">
    <property type="entry name" value="MEMBRANE FUSION SUBUNIT OF EMRAB-TOLC MULTIDRUG EFFLUX PUMP"/>
    <property type="match status" value="1"/>
</dbReference>
<dbReference type="RefSeq" id="WP_345971844.1">
    <property type="nucleotide sequence ID" value="NZ_CP147920.1"/>
</dbReference>
<dbReference type="PROSITE" id="PS00543">
    <property type="entry name" value="HLYD_FAMILY"/>
    <property type="match status" value="1"/>
</dbReference>
<keyword evidence="5" id="KW-0997">Cell inner membrane</keyword>
<keyword evidence="6 11" id="KW-0812">Transmembrane</keyword>
<dbReference type="InterPro" id="IPR006144">
    <property type="entry name" value="Secretion_HlyD_CS"/>
</dbReference>
<comment type="subcellular location">
    <subcellularLocation>
        <location evidence="1">Cell inner membrane</location>
        <topology evidence="1">Single-pass membrane protein</topology>
    </subcellularLocation>
</comment>
<evidence type="ECO:0000313" key="15">
    <source>
        <dbReference type="Proteomes" id="UP001447842"/>
    </source>
</evidence>
<dbReference type="InterPro" id="IPR010129">
    <property type="entry name" value="T1SS_HlyD"/>
</dbReference>
<evidence type="ECO:0000256" key="8">
    <source>
        <dbReference type="ARBA" id="ARBA00023136"/>
    </source>
</evidence>
<name>A0ABZ3H662_9BACT</name>
<dbReference type="Proteomes" id="UP001447842">
    <property type="component" value="Chromosome"/>
</dbReference>
<evidence type="ECO:0000256" key="3">
    <source>
        <dbReference type="ARBA" id="ARBA00022448"/>
    </source>
</evidence>
<dbReference type="NCBIfam" id="TIGR01843">
    <property type="entry name" value="type_I_hlyD"/>
    <property type="match status" value="1"/>
</dbReference>
<reference evidence="14 15" key="1">
    <citation type="submission" date="2024-03" db="EMBL/GenBank/DDBJ databases">
        <title>Sulfurimonas sp. HSL3-1.</title>
        <authorList>
            <person name="Wang S."/>
        </authorList>
    </citation>
    <scope>NUCLEOTIDE SEQUENCE [LARGE SCALE GENOMIC DNA]</scope>
    <source>
        <strain evidence="14 15">HSL3-1</strain>
    </source>
</reference>
<gene>
    <name evidence="14" type="ORF">WCY31_07060</name>
</gene>
<sequence>MLDSSMLSSRPPKRPSDKSDQRPRVVSEEELAYLNSRSAAVLERTALHSRLFLWIMLLTVAVFIVWADHAMIDEVVKGNGKIVPSSQIKPIQNLEGGIVKEILIKEGDLVKKGEPLLKMQDIYFSSTVEKTRLEYDELYARAVRLRAEAHGTAFLEPETSDPAQKALIEKERSLFTSNRKQLKKSIAVLDAQIVQRSSELKEAREHYVELEQEMELVRKEIEINKPLVIKRIVPEVDYIKLQRDANNVQQSLTTTRHQIASTRAMIDEAKSKRDEAELAFQNRAKEELNGIEAQMQRIKESQAALEDQVSRTLVRSPVDGIVKRLYVTTIGGVVTPGMKMMDILPTGDSLLVEVKVHPRDIAFLYPDQRAVIKITAYDFAIYGGLSGRVVRISPDSINEADGKTYYQVWIETDKTFLGTVENPLKLIPGMVVNAEIITGKKSILDYILQPLLRTKDNAFKER</sequence>
<evidence type="ECO:0000256" key="11">
    <source>
        <dbReference type="SAM" id="Phobius"/>
    </source>
</evidence>
<accession>A0ABZ3H662</accession>